<proteinExistence type="predicted"/>
<organism evidence="1 2">
    <name type="scientific">Haloarcula marismortui ATCC 33800</name>
    <dbReference type="NCBI Taxonomy" id="662476"/>
    <lineage>
        <taxon>Archaea</taxon>
        <taxon>Methanobacteriati</taxon>
        <taxon>Methanobacteriota</taxon>
        <taxon>Stenosarchaea group</taxon>
        <taxon>Halobacteria</taxon>
        <taxon>Halobacteriales</taxon>
        <taxon>Haloarculaceae</taxon>
        <taxon>Haloarcula</taxon>
    </lineage>
</organism>
<evidence type="ECO:0000313" key="1">
    <source>
        <dbReference type="EMBL" id="QUJ74722.1"/>
    </source>
</evidence>
<geneLocation type="plasmid" evidence="1 2">
    <name>pHsi55</name>
</geneLocation>
<name>A0A8T8KPM7_9EURY</name>
<keyword evidence="1" id="KW-0614">Plasmid</keyword>
<dbReference type="KEGG" id="hsin:KDQ40_20915"/>
<dbReference type="RefSeq" id="WP_152418991.1">
    <property type="nucleotide sequence ID" value="NZ_AOLR01000040.1"/>
</dbReference>
<evidence type="ECO:0000313" key="2">
    <source>
        <dbReference type="Proteomes" id="UP000682967"/>
    </source>
</evidence>
<dbReference type="OrthoDB" id="271486at2157"/>
<gene>
    <name evidence="1" type="ORF">KDQ40_20915</name>
</gene>
<dbReference type="Proteomes" id="UP000682967">
    <property type="component" value="Plasmid pHsi55"/>
</dbReference>
<protein>
    <submittedName>
        <fullName evidence="1">Uncharacterized protein</fullName>
    </submittedName>
</protein>
<dbReference type="EMBL" id="CP073370">
    <property type="protein sequence ID" value="QUJ74722.1"/>
    <property type="molecule type" value="Genomic_DNA"/>
</dbReference>
<dbReference type="AlphaFoldDB" id="A0A8T8KPM7"/>
<dbReference type="GeneID" id="64825473"/>
<sequence length="242" mass="27059">MIDHQELVRLQDRDISTENIPGIHPDRPLVATSTVPDDYLHGLTLHDELESVIEVGPHWYCPFDVPTYKDEDMDPKQRQKNLSNYIHGVRRAATILSKSQCMTKVLPLLKGVYPDELQRCYEMIEPIANGFVGVYVGQFFGPTVGNRITECRAWLRTIDAVCNPTGIVLIGLSSPQYLSGLPASVVGAAGRSQWLQATNYLSLPQDESQQQLRLLCGDIHKALETGYNQLSLRQFTNGTIHG</sequence>
<accession>A0A8T8KPM7</accession>
<reference evidence="1" key="1">
    <citation type="submission" date="2021-04" db="EMBL/GenBank/DDBJ databases">
        <title>Complete Genome sequence and Methylome Analysis of the Haloarchaeon Haloarcula sinaiiensis.</title>
        <authorList>
            <person name="Fomenkov A."/>
            <person name="DasSarma P."/>
            <person name="DasSarma S."/>
            <person name="Roberts R.J."/>
        </authorList>
    </citation>
    <scope>NUCLEOTIDE SEQUENCE</scope>
    <source>
        <strain evidence="1">ATCC 33800</strain>
        <plasmid evidence="1">pHsi55</plasmid>
    </source>
</reference>